<dbReference type="InterPro" id="IPR009100">
    <property type="entry name" value="AcylCoA_DH/oxidase_NM_dom_sf"/>
</dbReference>
<evidence type="ECO:0000256" key="1">
    <source>
        <dbReference type="ARBA" id="ARBA00001974"/>
    </source>
</evidence>
<name>A0A9W6SC99_9ACTN</name>
<feature type="domain" description="Acyl-CoA dehydrogenase/oxidase C-terminal" evidence="7">
    <location>
        <begin position="235"/>
        <end position="383"/>
    </location>
</feature>
<dbReference type="InterPro" id="IPR046373">
    <property type="entry name" value="Acyl-CoA_Oxase/DH_mid-dom_sf"/>
</dbReference>
<dbReference type="Pfam" id="PF02770">
    <property type="entry name" value="Acyl-CoA_dh_M"/>
    <property type="match status" value="1"/>
</dbReference>
<protein>
    <submittedName>
        <fullName evidence="10">Acyl-CoA dehydrogenase</fullName>
    </submittedName>
</protein>
<dbReference type="EMBL" id="BSTK01000026">
    <property type="protein sequence ID" value="GLY92175.1"/>
    <property type="molecule type" value="Genomic_DNA"/>
</dbReference>
<dbReference type="Pfam" id="PF02771">
    <property type="entry name" value="Acyl-CoA_dh_N"/>
    <property type="match status" value="1"/>
</dbReference>
<evidence type="ECO:0000259" key="7">
    <source>
        <dbReference type="Pfam" id="PF00441"/>
    </source>
</evidence>
<feature type="domain" description="Acyl-CoA dehydrogenase/oxidase N-terminal" evidence="9">
    <location>
        <begin position="14"/>
        <end position="125"/>
    </location>
</feature>
<comment type="similarity">
    <text evidence="2 6">Belongs to the acyl-CoA dehydrogenase family.</text>
</comment>
<keyword evidence="4 6" id="KW-0274">FAD</keyword>
<evidence type="ECO:0000313" key="10">
    <source>
        <dbReference type="EMBL" id="GLY92175.1"/>
    </source>
</evidence>
<reference evidence="10" key="1">
    <citation type="submission" date="2023-03" db="EMBL/GenBank/DDBJ databases">
        <title>Actinoallomurus iriomotensis NBRC 103684.</title>
        <authorList>
            <person name="Ichikawa N."/>
            <person name="Sato H."/>
            <person name="Tonouchi N."/>
        </authorList>
    </citation>
    <scope>NUCLEOTIDE SEQUENCE</scope>
    <source>
        <strain evidence="10">NBRC 103684</strain>
    </source>
</reference>
<keyword evidence="3 6" id="KW-0285">Flavoprotein</keyword>
<dbReference type="PANTHER" id="PTHR43884">
    <property type="entry name" value="ACYL-COA DEHYDROGENASE"/>
    <property type="match status" value="1"/>
</dbReference>
<dbReference type="Gene3D" id="2.40.110.10">
    <property type="entry name" value="Butyryl-CoA Dehydrogenase, subunit A, domain 2"/>
    <property type="match status" value="1"/>
</dbReference>
<dbReference type="Gene3D" id="1.10.540.10">
    <property type="entry name" value="Acyl-CoA dehydrogenase/oxidase, N-terminal domain"/>
    <property type="match status" value="1"/>
</dbReference>
<dbReference type="RefSeq" id="WP_285584191.1">
    <property type="nucleotide sequence ID" value="NZ_BSTK01000026.1"/>
</dbReference>
<evidence type="ECO:0000256" key="2">
    <source>
        <dbReference type="ARBA" id="ARBA00009347"/>
    </source>
</evidence>
<evidence type="ECO:0000256" key="5">
    <source>
        <dbReference type="ARBA" id="ARBA00023002"/>
    </source>
</evidence>
<dbReference type="FunFam" id="2.40.110.10:FF:000001">
    <property type="entry name" value="Acyl-CoA dehydrogenase, mitochondrial"/>
    <property type="match status" value="1"/>
</dbReference>
<comment type="cofactor">
    <cofactor evidence="1 6">
        <name>FAD</name>
        <dbReference type="ChEBI" id="CHEBI:57692"/>
    </cofactor>
</comment>
<evidence type="ECO:0000256" key="4">
    <source>
        <dbReference type="ARBA" id="ARBA00022827"/>
    </source>
</evidence>
<dbReference type="PANTHER" id="PTHR43884:SF12">
    <property type="entry name" value="ISOVALERYL-COA DEHYDROGENASE, MITOCHONDRIAL-RELATED"/>
    <property type="match status" value="1"/>
</dbReference>
<evidence type="ECO:0000259" key="9">
    <source>
        <dbReference type="Pfam" id="PF02771"/>
    </source>
</evidence>
<feature type="domain" description="Acyl-CoA oxidase/dehydrogenase middle" evidence="8">
    <location>
        <begin position="129"/>
        <end position="223"/>
    </location>
</feature>
<dbReference type="GO" id="GO:0003995">
    <property type="term" value="F:acyl-CoA dehydrogenase activity"/>
    <property type="evidence" value="ECO:0007669"/>
    <property type="project" value="InterPro"/>
</dbReference>
<keyword evidence="5 6" id="KW-0560">Oxidoreductase</keyword>
<dbReference type="PROSITE" id="PS00072">
    <property type="entry name" value="ACYL_COA_DH_1"/>
    <property type="match status" value="1"/>
</dbReference>
<evidence type="ECO:0000256" key="6">
    <source>
        <dbReference type="RuleBase" id="RU362125"/>
    </source>
</evidence>
<dbReference type="GO" id="GO:0050660">
    <property type="term" value="F:flavin adenine dinucleotide binding"/>
    <property type="evidence" value="ECO:0007669"/>
    <property type="project" value="InterPro"/>
</dbReference>
<comment type="caution">
    <text evidence="10">The sequence shown here is derived from an EMBL/GenBank/DDBJ whole genome shotgun (WGS) entry which is preliminary data.</text>
</comment>
<dbReference type="InterPro" id="IPR037069">
    <property type="entry name" value="AcylCoA_DH/ox_N_sf"/>
</dbReference>
<dbReference type="AlphaFoldDB" id="A0A9W6SC99"/>
<dbReference type="SUPFAM" id="SSF47203">
    <property type="entry name" value="Acyl-CoA dehydrogenase C-terminal domain-like"/>
    <property type="match status" value="1"/>
</dbReference>
<gene>
    <name evidence="10" type="ORF">Airi02_101030</name>
</gene>
<dbReference type="Gene3D" id="1.20.140.10">
    <property type="entry name" value="Butyryl-CoA Dehydrogenase, subunit A, domain 3"/>
    <property type="match status" value="1"/>
</dbReference>
<dbReference type="InterPro" id="IPR006091">
    <property type="entry name" value="Acyl-CoA_Oxase/DH_mid-dom"/>
</dbReference>
<evidence type="ECO:0000259" key="8">
    <source>
        <dbReference type="Pfam" id="PF02770"/>
    </source>
</evidence>
<dbReference type="FunFam" id="1.20.140.10:FF:000004">
    <property type="entry name" value="Acyl-CoA dehydrogenase FadE25"/>
    <property type="match status" value="1"/>
</dbReference>
<dbReference type="Pfam" id="PF00441">
    <property type="entry name" value="Acyl-CoA_dh_1"/>
    <property type="match status" value="1"/>
</dbReference>
<evidence type="ECO:0000256" key="3">
    <source>
        <dbReference type="ARBA" id="ARBA00022630"/>
    </source>
</evidence>
<dbReference type="InterPro" id="IPR036250">
    <property type="entry name" value="AcylCo_DH-like_C"/>
</dbReference>
<dbReference type="PIRSF" id="PIRSF016578">
    <property type="entry name" value="HsaA"/>
    <property type="match status" value="1"/>
</dbReference>
<evidence type="ECO:0000313" key="11">
    <source>
        <dbReference type="Proteomes" id="UP001165074"/>
    </source>
</evidence>
<accession>A0A9W6SC99</accession>
<dbReference type="PROSITE" id="PS00073">
    <property type="entry name" value="ACYL_COA_DH_2"/>
    <property type="match status" value="1"/>
</dbReference>
<dbReference type="InterPro" id="IPR009075">
    <property type="entry name" value="AcylCo_DH/oxidase_C"/>
</dbReference>
<organism evidence="10 11">
    <name type="scientific">Actinoallomurus iriomotensis</name>
    <dbReference type="NCBI Taxonomy" id="478107"/>
    <lineage>
        <taxon>Bacteria</taxon>
        <taxon>Bacillati</taxon>
        <taxon>Actinomycetota</taxon>
        <taxon>Actinomycetes</taxon>
        <taxon>Streptosporangiales</taxon>
        <taxon>Thermomonosporaceae</taxon>
        <taxon>Actinoallomurus</taxon>
    </lineage>
</organism>
<dbReference type="Proteomes" id="UP001165074">
    <property type="component" value="Unassembled WGS sequence"/>
</dbReference>
<dbReference type="SUPFAM" id="SSF56645">
    <property type="entry name" value="Acyl-CoA dehydrogenase NM domain-like"/>
    <property type="match status" value="1"/>
</dbReference>
<sequence length="387" mass="41336">MSPAETIVERDLPTPEARDLLDLTRDLVAAELAPRAAAEEEAGRFPREVFRTLGRAGLLGLPYPEEYGGGGQPYSVYLQVIEELAAGWLAVGLGVSVHTLACFPVARYGTAEQRERWLPDMLGGETLGAYCLSEPHSGSDAAALTTRAERDGDVYRLTGTKAWITHGGRADFYTVFARTAPDKSRGVSCLQVAATGEGIHAAPPERKMGLRSSPTAQVSFDDVRVPAGDLVGEEGQGFPIALAALDGGRLGIAACAVGVARAALDTAVAYARERRQFGRPIGEFQGLRFLLADMATGVEAARALYLSAARRRDAGLEYGTQAAMAKLFATDTAMRVTTDAVQVLGGYGYVSDFPVERYMREAKVLQIVEGTNQVQRVVIGRALTHST</sequence>
<dbReference type="InterPro" id="IPR006089">
    <property type="entry name" value="Acyl-CoA_DH_CS"/>
</dbReference>
<dbReference type="InterPro" id="IPR013786">
    <property type="entry name" value="AcylCoA_DH/ox_N"/>
</dbReference>
<proteinExistence type="inferred from homology"/>
<keyword evidence="11" id="KW-1185">Reference proteome</keyword>